<comment type="caution">
    <text evidence="1">The sequence shown here is derived from an EMBL/GenBank/DDBJ whole genome shotgun (WGS) entry which is preliminary data.</text>
</comment>
<evidence type="ECO:0000313" key="2">
    <source>
        <dbReference type="Proteomes" id="UP000752171"/>
    </source>
</evidence>
<accession>A0A8T2L4J5</accession>
<dbReference type="Proteomes" id="UP000752171">
    <property type="component" value="Unassembled WGS sequence"/>
</dbReference>
<gene>
    <name evidence="1" type="ORF">AMEX_G22493</name>
</gene>
<dbReference type="AlphaFoldDB" id="A0A8T2L4J5"/>
<sequence length="83" mass="9866">MKPSVEMRGLLLIKPWLRRIGAVPERARNRKRLSKKLKPRPAAQNYLLLVKQTGLEQHSLVESRDVEMREEELECRDVEMREE</sequence>
<reference evidence="1 2" key="1">
    <citation type="submission" date="2021-07" db="EMBL/GenBank/DDBJ databases">
        <authorList>
            <person name="Imarazene B."/>
            <person name="Zahm M."/>
            <person name="Klopp C."/>
            <person name="Cabau C."/>
            <person name="Beille S."/>
            <person name="Jouanno E."/>
            <person name="Castinel A."/>
            <person name="Lluch J."/>
            <person name="Gil L."/>
            <person name="Kuchtly C."/>
            <person name="Lopez Roques C."/>
            <person name="Donnadieu C."/>
            <person name="Parrinello H."/>
            <person name="Journot L."/>
            <person name="Du K."/>
            <person name="Schartl M."/>
            <person name="Retaux S."/>
            <person name="Guiguen Y."/>
        </authorList>
    </citation>
    <scope>NUCLEOTIDE SEQUENCE [LARGE SCALE GENOMIC DNA]</scope>
    <source>
        <strain evidence="1">Pach_M1</strain>
        <tissue evidence="1">Testis</tissue>
    </source>
</reference>
<dbReference type="EMBL" id="JAICCE010000019">
    <property type="protein sequence ID" value="KAG9264236.1"/>
    <property type="molecule type" value="Genomic_DNA"/>
</dbReference>
<protein>
    <submittedName>
        <fullName evidence="1">Uncharacterized protein</fullName>
    </submittedName>
</protein>
<proteinExistence type="predicted"/>
<evidence type="ECO:0000313" key="1">
    <source>
        <dbReference type="EMBL" id="KAG9264236.1"/>
    </source>
</evidence>
<organism evidence="1 2">
    <name type="scientific">Astyanax mexicanus</name>
    <name type="common">Blind cave fish</name>
    <name type="synonym">Astyanax fasciatus mexicanus</name>
    <dbReference type="NCBI Taxonomy" id="7994"/>
    <lineage>
        <taxon>Eukaryota</taxon>
        <taxon>Metazoa</taxon>
        <taxon>Chordata</taxon>
        <taxon>Craniata</taxon>
        <taxon>Vertebrata</taxon>
        <taxon>Euteleostomi</taxon>
        <taxon>Actinopterygii</taxon>
        <taxon>Neopterygii</taxon>
        <taxon>Teleostei</taxon>
        <taxon>Ostariophysi</taxon>
        <taxon>Characiformes</taxon>
        <taxon>Characoidei</taxon>
        <taxon>Acestrorhamphidae</taxon>
        <taxon>Acestrorhamphinae</taxon>
        <taxon>Astyanax</taxon>
    </lineage>
</organism>
<name>A0A8T2L4J5_ASTMX</name>